<dbReference type="GO" id="GO:0051213">
    <property type="term" value="F:dioxygenase activity"/>
    <property type="evidence" value="ECO:0007669"/>
    <property type="project" value="UniProtKB-KW"/>
</dbReference>
<sequence length="315" mass="33563">MPTPFKDQTITKLFNIKYPIIQAGMVWVSGAKLAAAAANAGCLGIIGAGSMNPEVLELHLKKVKTLTDKPVAVNIPLLYRFAQEQIDLSLKYGIKIFFMSAGSPKKYTQYLKDKGCTVVHVTSSPELAKKCEAAGVDAIVAEGFEAGGHNGRDEITTMALIPQVIDAVKIPVIAAGGIACGRSIAAGLALGANAVQMGSRFVCTKESSAHDNFKEMIRNSKSGDTKLSMKGVVPVRLLKNKFYEEICALEAKCATSEELVSHLGKGRAKKGMLEGDLVEGELEIGQVSAHIIDDPTVAELVSELVTTYAKAVERL</sequence>
<comment type="caution">
    <text evidence="4">The sequence shown here is derived from an EMBL/GenBank/DDBJ whole genome shotgun (WGS) entry which is preliminary data.</text>
</comment>
<keyword evidence="3" id="KW-0560">Oxidoreductase</keyword>
<evidence type="ECO:0000313" key="5">
    <source>
        <dbReference type="Proteomes" id="UP000196531"/>
    </source>
</evidence>
<evidence type="ECO:0000256" key="1">
    <source>
        <dbReference type="ARBA" id="ARBA00022630"/>
    </source>
</evidence>
<dbReference type="GO" id="GO:0018580">
    <property type="term" value="F:nitronate monooxygenase activity"/>
    <property type="evidence" value="ECO:0007669"/>
    <property type="project" value="InterPro"/>
</dbReference>
<gene>
    <name evidence="4" type="ORF">A9Q84_17560</name>
</gene>
<protein>
    <submittedName>
        <fullName evidence="4">2-nitropropane dioxygenase</fullName>
    </submittedName>
</protein>
<evidence type="ECO:0000256" key="3">
    <source>
        <dbReference type="ARBA" id="ARBA00023002"/>
    </source>
</evidence>
<accession>A0A1Y5F3I8</accession>
<dbReference type="PANTHER" id="PTHR32332">
    <property type="entry name" value="2-NITROPROPANE DIOXYGENASE"/>
    <property type="match status" value="1"/>
</dbReference>
<dbReference type="Pfam" id="PF03060">
    <property type="entry name" value="NMO"/>
    <property type="match status" value="2"/>
</dbReference>
<dbReference type="EMBL" id="MAAO01000011">
    <property type="protein sequence ID" value="OUR94234.1"/>
    <property type="molecule type" value="Genomic_DNA"/>
</dbReference>
<organism evidence="4 5">
    <name type="scientific">Halobacteriovorax marinus</name>
    <dbReference type="NCBI Taxonomy" id="97084"/>
    <lineage>
        <taxon>Bacteria</taxon>
        <taxon>Pseudomonadati</taxon>
        <taxon>Bdellovibrionota</taxon>
        <taxon>Bacteriovoracia</taxon>
        <taxon>Bacteriovoracales</taxon>
        <taxon>Halobacteriovoraceae</taxon>
        <taxon>Halobacteriovorax</taxon>
    </lineage>
</organism>
<dbReference type="InterPro" id="IPR013785">
    <property type="entry name" value="Aldolase_TIM"/>
</dbReference>
<keyword evidence="4" id="KW-0223">Dioxygenase</keyword>
<dbReference type="InterPro" id="IPR004136">
    <property type="entry name" value="NMO"/>
</dbReference>
<reference evidence="5" key="1">
    <citation type="journal article" date="2017" name="Proc. Natl. Acad. Sci. U.S.A.">
        <title>Simulation of Deepwater Horizon oil plume reveals substrate specialization within a complex community of hydrocarbon-degraders.</title>
        <authorList>
            <person name="Hu P."/>
            <person name="Dubinsky E.A."/>
            <person name="Probst A.J."/>
            <person name="Wang J."/>
            <person name="Sieber C.M.K."/>
            <person name="Tom L.M."/>
            <person name="Gardinali P."/>
            <person name="Banfield J.F."/>
            <person name="Atlas R.M."/>
            <person name="Andersen G.L."/>
        </authorList>
    </citation>
    <scope>NUCLEOTIDE SEQUENCE [LARGE SCALE GENOMIC DNA]</scope>
</reference>
<dbReference type="CDD" id="cd04730">
    <property type="entry name" value="NPD_like"/>
    <property type="match status" value="1"/>
</dbReference>
<dbReference type="AlphaFoldDB" id="A0A1Y5F3I8"/>
<keyword evidence="1" id="KW-0285">Flavoprotein</keyword>
<evidence type="ECO:0000256" key="2">
    <source>
        <dbReference type="ARBA" id="ARBA00022643"/>
    </source>
</evidence>
<dbReference type="Proteomes" id="UP000196531">
    <property type="component" value="Unassembled WGS sequence"/>
</dbReference>
<dbReference type="Gene3D" id="3.20.20.70">
    <property type="entry name" value="Aldolase class I"/>
    <property type="match status" value="1"/>
</dbReference>
<proteinExistence type="predicted"/>
<dbReference type="SUPFAM" id="SSF51412">
    <property type="entry name" value="Inosine monophosphate dehydrogenase (IMPDH)"/>
    <property type="match status" value="1"/>
</dbReference>
<keyword evidence="2" id="KW-0288">FMN</keyword>
<dbReference type="PANTHER" id="PTHR32332:SF20">
    <property type="entry name" value="2-NITROPROPANE DIOXYGENASE-LIKE PROTEIN"/>
    <property type="match status" value="1"/>
</dbReference>
<evidence type="ECO:0000313" key="4">
    <source>
        <dbReference type="EMBL" id="OUR94234.1"/>
    </source>
</evidence>
<name>A0A1Y5F3I8_9BACT</name>